<keyword evidence="3" id="KW-1185">Reference proteome</keyword>
<dbReference type="EMBL" id="CP076456">
    <property type="protein sequence ID" value="QWQ35815.1"/>
    <property type="molecule type" value="Genomic_DNA"/>
</dbReference>
<keyword evidence="1" id="KW-0812">Transmembrane</keyword>
<feature type="transmembrane region" description="Helical" evidence="1">
    <location>
        <begin position="219"/>
        <end position="245"/>
    </location>
</feature>
<accession>A0A975S4K6</accession>
<feature type="transmembrane region" description="Helical" evidence="1">
    <location>
        <begin position="150"/>
        <end position="168"/>
    </location>
</feature>
<dbReference type="KEGG" id="asun:KG104_15350"/>
<dbReference type="Proteomes" id="UP000680588">
    <property type="component" value="Chromosome"/>
</dbReference>
<organism evidence="2 3">
    <name type="scientific">Arthrobacter sunyaminii</name>
    <dbReference type="NCBI Taxonomy" id="2816859"/>
    <lineage>
        <taxon>Bacteria</taxon>
        <taxon>Bacillati</taxon>
        <taxon>Actinomycetota</taxon>
        <taxon>Actinomycetes</taxon>
        <taxon>Micrococcales</taxon>
        <taxon>Micrococcaceae</taxon>
        <taxon>Arthrobacter</taxon>
    </lineage>
</organism>
<protein>
    <submittedName>
        <fullName evidence="2">Uncharacterized protein</fullName>
    </submittedName>
</protein>
<dbReference type="RefSeq" id="WP_207347786.1">
    <property type="nucleotide sequence ID" value="NZ_CP076456.1"/>
</dbReference>
<proteinExistence type="predicted"/>
<dbReference type="AlphaFoldDB" id="A0A975S4K6"/>
<evidence type="ECO:0000256" key="1">
    <source>
        <dbReference type="SAM" id="Phobius"/>
    </source>
</evidence>
<name>A0A975S4K6_9MICC</name>
<evidence type="ECO:0000313" key="2">
    <source>
        <dbReference type="EMBL" id="QWQ35815.1"/>
    </source>
</evidence>
<sequence length="246" mass="25929">METRDGRTIPKPTRAGRTDRATKRWFDDFVVELRLQDVPGDAIGDAVASAREFLADSGGTPGEVFGPARAYAASLDLPRHKEPRSGMAALLVPTCLGLLGFFAVAAAVSSTDGSVQVTLPGLLIVLTGLALAACAPLLLGFFVRGPLWRPAAALLLVFTLQVLIGILARDVVLFTLPALPTALTGGLVLLSTSLWGQFRKDTAPDPILEPMIAPPPSSFGLTLLGVLGNWMLFLAAAAMGAWFLLR</sequence>
<gene>
    <name evidence="2" type="ORF">KG104_15350</name>
</gene>
<feature type="transmembrane region" description="Helical" evidence="1">
    <location>
        <begin position="121"/>
        <end position="143"/>
    </location>
</feature>
<keyword evidence="1" id="KW-1133">Transmembrane helix</keyword>
<evidence type="ECO:0000313" key="3">
    <source>
        <dbReference type="Proteomes" id="UP000680588"/>
    </source>
</evidence>
<keyword evidence="1" id="KW-0472">Membrane</keyword>
<reference evidence="2" key="1">
    <citation type="submission" date="2021-06" db="EMBL/GenBank/DDBJ databases">
        <title>Novel species in genus Arthrobacter.</title>
        <authorList>
            <person name="Zhang G."/>
        </authorList>
    </citation>
    <scope>NUCLEOTIDE SEQUENCE</scope>
    <source>
        <strain evidence="2">Zg-ZUI122</strain>
    </source>
</reference>
<feature type="transmembrane region" description="Helical" evidence="1">
    <location>
        <begin position="88"/>
        <end position="109"/>
    </location>
</feature>